<dbReference type="Proteomes" id="UP000007799">
    <property type="component" value="Unassembled WGS sequence"/>
</dbReference>
<evidence type="ECO:0000256" key="2">
    <source>
        <dbReference type="ARBA" id="ARBA00022692"/>
    </source>
</evidence>
<dbReference type="OrthoDB" id="10251508at2759"/>
<evidence type="ECO:0000256" key="1">
    <source>
        <dbReference type="ARBA" id="ARBA00004167"/>
    </source>
</evidence>
<gene>
    <name evidence="6" type="ORF">PTSG_06525</name>
</gene>
<protein>
    <submittedName>
        <fullName evidence="6">Uncharacterized protein</fullName>
    </submittedName>
</protein>
<proteinExistence type="predicted"/>
<dbReference type="EMBL" id="GL832972">
    <property type="protein sequence ID" value="EGD75452.1"/>
    <property type="molecule type" value="Genomic_DNA"/>
</dbReference>
<dbReference type="PANTHER" id="PTHR12988">
    <property type="entry name" value="SPHINGOMYELIN PHOSPHODIESTERASE 4"/>
    <property type="match status" value="1"/>
</dbReference>
<dbReference type="Pfam" id="PF14724">
    <property type="entry name" value="mit_SMPDase"/>
    <property type="match status" value="1"/>
</dbReference>
<keyword evidence="4 5" id="KW-0472">Membrane</keyword>
<dbReference type="GO" id="GO:0016020">
    <property type="term" value="C:membrane"/>
    <property type="evidence" value="ECO:0007669"/>
    <property type="project" value="UniProtKB-SubCell"/>
</dbReference>
<dbReference type="GO" id="GO:0046513">
    <property type="term" value="P:ceramide biosynthetic process"/>
    <property type="evidence" value="ECO:0007669"/>
    <property type="project" value="TreeGrafter"/>
</dbReference>
<accession>F2UG24</accession>
<dbReference type="AlphaFoldDB" id="F2UG24"/>
<evidence type="ECO:0000313" key="6">
    <source>
        <dbReference type="EMBL" id="EGD75452.1"/>
    </source>
</evidence>
<dbReference type="GO" id="GO:0050290">
    <property type="term" value="F:sphingomyelin phosphodiesterase D activity"/>
    <property type="evidence" value="ECO:0007669"/>
    <property type="project" value="InterPro"/>
</dbReference>
<feature type="transmembrane region" description="Helical" evidence="5">
    <location>
        <begin position="892"/>
        <end position="908"/>
    </location>
</feature>
<keyword evidence="7" id="KW-1185">Reference proteome</keyword>
<dbReference type="PANTHER" id="PTHR12988:SF6">
    <property type="entry name" value="SPHINGOMYELIN PHOSPHODIESTERASE 4"/>
    <property type="match status" value="1"/>
</dbReference>
<evidence type="ECO:0000256" key="3">
    <source>
        <dbReference type="ARBA" id="ARBA00022989"/>
    </source>
</evidence>
<evidence type="ECO:0000313" key="7">
    <source>
        <dbReference type="Proteomes" id="UP000007799"/>
    </source>
</evidence>
<evidence type="ECO:0000256" key="5">
    <source>
        <dbReference type="SAM" id="Phobius"/>
    </source>
</evidence>
<dbReference type="RefSeq" id="XP_004991909.1">
    <property type="nucleotide sequence ID" value="XM_004991852.1"/>
</dbReference>
<sequence length="941" mass="105367">MAGLGFPDAQQAAMNRQMPMAGSLLREAEELERKLGSKARSNQRMSPRDFFNELPAILTNFFGLSQSDSSTNMFTNKRTAACAEHLFYPEGPILSHIELIQREGKRYGLPLKFLPLFFSTKLAMEAVPHLPPIVQAMLAQPANTAKLDHLSPRPFAYFYIMYCMRALKSSERERLESSQNVYYRLLAAFLNYYVPTKDSSTSATQPPTAASAARSAGSPSLRAAGTAALQKINTATHVMTEQGFSGISNIDQIWQASAHAVQQVGGQCTRVEQTHAFLATVLEMWLGQYLLPNPSRASVTHAALVVMVVRWLQRSLFYHAHAVAHPDQHPPEHAQLIKARYSVIRGLYRHYLPAICAFVHTNLRPQHTACHQVRQPIVMVMTVVMIDGDGDALDCLLKILSPWKYTYPDKSPITREAAAEHVRAHVSFFTVLALQAVENIAHMDLGYDEAKWRRGKDASLNLLVKFLNVFPTPIAQVTVQSLISDEEEAFVTSWGRERVATALHEQLQAFDPRVLRTFAPLFFRDSARTPAQLQQAAARADKAIAASYESVSRNLQLAKEREQQHISAEITPQRLLQEPMAVINDLFNPRPALNFRAHRAYRKTLASIKSSIATLFPAAATAAAAGDRAALLRRTASGHVVQHVDRNVIRARWLAHYASMRRQPVRSFEIGFLVHILNRLSTFLNEKAAGDRAALLRRTASGHVVQHVDRNVIRARWLAHYASMRRQPVRSFEIGFLVHILNRLSTFLNEKLEHRPWLYSHLAPHQLEEYVAQHAILDDGLFGICPAHEVDPSTLFHIFVTRDGMVEADTLTATADGGITLDGHLLFADVGELVAFYRQCPYYIDRSGKEYVLKPIPHTPDENERAPTPLEATLLSLRRKLFPINLRHAADVRMWAWLLVPMLAWYLTTSVSMAAFVLLLVVFAMIVAGVVAVASTPAPHA</sequence>
<dbReference type="GeneID" id="16072469"/>
<dbReference type="GO" id="GO:0006685">
    <property type="term" value="P:sphingomyelin catabolic process"/>
    <property type="evidence" value="ECO:0007669"/>
    <property type="project" value="TreeGrafter"/>
</dbReference>
<evidence type="ECO:0000256" key="4">
    <source>
        <dbReference type="ARBA" id="ARBA00023136"/>
    </source>
</evidence>
<dbReference type="GO" id="GO:0046475">
    <property type="term" value="P:glycerophospholipid catabolic process"/>
    <property type="evidence" value="ECO:0007669"/>
    <property type="project" value="TreeGrafter"/>
</dbReference>
<keyword evidence="3 5" id="KW-1133">Transmembrane helix</keyword>
<reference evidence="6" key="1">
    <citation type="submission" date="2009-08" db="EMBL/GenBank/DDBJ databases">
        <title>Annotation of Salpingoeca rosetta.</title>
        <authorList>
            <consortium name="The Broad Institute Genome Sequencing Platform"/>
            <person name="Russ C."/>
            <person name="Cuomo C."/>
            <person name="Burger G."/>
            <person name="Gray M.W."/>
            <person name="Holland P.W.H."/>
            <person name="King N."/>
            <person name="Lang F.B.F."/>
            <person name="Roger A.J."/>
            <person name="Ruiz-Trillo I."/>
            <person name="Young S.K."/>
            <person name="Zeng Q."/>
            <person name="Gargeya S."/>
            <person name="Alvarado L."/>
            <person name="Berlin A."/>
            <person name="Chapman S.B."/>
            <person name="Chen Z."/>
            <person name="Freedman E."/>
            <person name="Gellesch M."/>
            <person name="Goldberg J."/>
            <person name="Griggs A."/>
            <person name="Gujja S."/>
            <person name="Heilman E."/>
            <person name="Heiman D."/>
            <person name="Howarth C."/>
            <person name="Mehta T."/>
            <person name="Neiman D."/>
            <person name="Pearson M."/>
            <person name="Roberts A."/>
            <person name="Saif S."/>
            <person name="Shea T."/>
            <person name="Shenoy N."/>
            <person name="Sisk P."/>
            <person name="Stolte C."/>
            <person name="Sykes S."/>
            <person name="White J."/>
            <person name="Yandava C."/>
            <person name="Haas B."/>
            <person name="Nusbaum C."/>
            <person name="Birren B."/>
        </authorList>
    </citation>
    <scope>NUCLEOTIDE SEQUENCE [LARGE SCALE GENOMIC DNA]</scope>
    <source>
        <strain evidence="6">ATCC 50818</strain>
    </source>
</reference>
<dbReference type="KEGG" id="sre:PTSG_06525"/>
<dbReference type="InterPro" id="IPR024129">
    <property type="entry name" value="Sphingomy_SMPD4"/>
</dbReference>
<dbReference type="InParanoid" id="F2UG24"/>
<feature type="transmembrane region" description="Helical" evidence="5">
    <location>
        <begin position="915"/>
        <end position="935"/>
    </location>
</feature>
<keyword evidence="2 5" id="KW-0812">Transmembrane</keyword>
<comment type="subcellular location">
    <subcellularLocation>
        <location evidence="1">Membrane</location>
        <topology evidence="1">Single-pass membrane protein</topology>
    </subcellularLocation>
</comment>
<organism evidence="7">
    <name type="scientific">Salpingoeca rosetta (strain ATCC 50818 / BSB-021)</name>
    <dbReference type="NCBI Taxonomy" id="946362"/>
    <lineage>
        <taxon>Eukaryota</taxon>
        <taxon>Choanoflagellata</taxon>
        <taxon>Craspedida</taxon>
        <taxon>Salpingoecidae</taxon>
        <taxon>Salpingoeca</taxon>
    </lineage>
</organism>
<name>F2UG24_SALR5</name>